<dbReference type="GeneID" id="93327115"/>
<dbReference type="AlphaFoldDB" id="A0A2G9EE92"/>
<evidence type="ECO:0000313" key="1">
    <source>
        <dbReference type="EMBL" id="PIM79185.1"/>
    </source>
</evidence>
<comment type="caution">
    <text evidence="1">The sequence shown here is derived from an EMBL/GenBank/DDBJ whole genome shotgun (WGS) entry which is preliminary data.</text>
</comment>
<reference evidence="1 2" key="1">
    <citation type="submission" date="2017-11" db="EMBL/GenBank/DDBJ databases">
        <title>Genome sequencing of Fusobacterium periodonticum KCOM 1259.</title>
        <authorList>
            <person name="Kook J.-K."/>
            <person name="Park S.-N."/>
            <person name="Lim Y.K."/>
        </authorList>
    </citation>
    <scope>NUCLEOTIDE SEQUENCE [LARGE SCALE GENOMIC DNA]</scope>
    <source>
        <strain evidence="1 2">KCOM 1259</strain>
    </source>
</reference>
<gene>
    <name evidence="1" type="ORF">CTM71_01340</name>
</gene>
<proteinExistence type="predicted"/>
<dbReference type="Proteomes" id="UP000229011">
    <property type="component" value="Unassembled WGS sequence"/>
</dbReference>
<dbReference type="EMBL" id="PEQY01000001">
    <property type="protein sequence ID" value="PIM79185.1"/>
    <property type="molecule type" value="Genomic_DNA"/>
</dbReference>
<protein>
    <submittedName>
        <fullName evidence="1">Uncharacterized protein</fullName>
    </submittedName>
</protein>
<accession>A0A2G9EE92</accession>
<evidence type="ECO:0000313" key="2">
    <source>
        <dbReference type="Proteomes" id="UP000229011"/>
    </source>
</evidence>
<name>A0A2G9EE92_9FUSO</name>
<sequence>MNLNKKYRNKVLKIMELAIKKTVSGKRDIFVGFSGHVGNLSVIIYKSGWGIEKEADFRKDFINLDDKTIVDEEHKKMLEKELDNIIKIIEEL</sequence>
<organism evidence="1 2">
    <name type="scientific">Fusobacterium pseudoperiodonticum</name>
    <dbReference type="NCBI Taxonomy" id="2663009"/>
    <lineage>
        <taxon>Bacteria</taxon>
        <taxon>Fusobacteriati</taxon>
        <taxon>Fusobacteriota</taxon>
        <taxon>Fusobacteriia</taxon>
        <taxon>Fusobacteriales</taxon>
        <taxon>Fusobacteriaceae</taxon>
        <taxon>Fusobacterium</taxon>
    </lineage>
</organism>
<dbReference type="RefSeq" id="WP_099957954.1">
    <property type="nucleotide sequence ID" value="NZ_PEQY01000001.1"/>
</dbReference>